<evidence type="ECO:0008006" key="4">
    <source>
        <dbReference type="Google" id="ProtNLM"/>
    </source>
</evidence>
<evidence type="ECO:0000256" key="1">
    <source>
        <dbReference type="SAM" id="MobiDB-lite"/>
    </source>
</evidence>
<reference evidence="2" key="2">
    <citation type="submission" date="2013-10" db="EMBL/GenBank/DDBJ databases">
        <authorList>
            <person name="Aslett M."/>
        </authorList>
    </citation>
    <scope>NUCLEOTIDE SEQUENCE [LARGE SCALE GENOMIC DNA]</scope>
    <source>
        <strain evidence="2">Houghton</strain>
    </source>
</reference>
<gene>
    <name evidence="2" type="ORF">EMH_0074580</name>
</gene>
<sequence>MPQPETGSRGQRADSSSDPDRTAKTQVSQVAQLFARIQQEIEEACPPNAIHFIVDFLCKHYPEHLKGFASIWNADSELERDRLLVVEFFKAQKLPTDVAAHFTNAGFDTLETLCTLTAESLDDIEKFNQTRWLPGHKVRLQQTFADIAGRVRAFTEERDYLLRAASGFCSHPQLVSKQNVLPLPSSSFPSSANVCCGPAPAQSPPPVTYRASPSTPYTTLYNPVATQVVTYATDVARN</sequence>
<organism evidence="2 3">
    <name type="scientific">Eimeria mitis</name>
    <dbReference type="NCBI Taxonomy" id="44415"/>
    <lineage>
        <taxon>Eukaryota</taxon>
        <taxon>Sar</taxon>
        <taxon>Alveolata</taxon>
        <taxon>Apicomplexa</taxon>
        <taxon>Conoidasida</taxon>
        <taxon>Coccidia</taxon>
        <taxon>Eucoccidiorida</taxon>
        <taxon>Eimeriorina</taxon>
        <taxon>Eimeriidae</taxon>
        <taxon>Eimeria</taxon>
    </lineage>
</organism>
<dbReference type="GeneID" id="60404275"/>
<feature type="region of interest" description="Disordered" evidence="1">
    <location>
        <begin position="1"/>
        <end position="24"/>
    </location>
</feature>
<proteinExistence type="predicted"/>
<protein>
    <recommendedName>
        <fullName evidence="4">Stripes inner membrane complex protein</fullName>
    </recommendedName>
</protein>
<name>U6KE27_9EIME</name>
<dbReference type="AlphaFoldDB" id="U6KE27"/>
<keyword evidence="3" id="KW-1185">Reference proteome</keyword>
<dbReference type="EMBL" id="HG735710">
    <property type="protein sequence ID" value="CDJ36280.1"/>
    <property type="molecule type" value="Genomic_DNA"/>
</dbReference>
<reference evidence="2" key="1">
    <citation type="submission" date="2013-10" db="EMBL/GenBank/DDBJ databases">
        <title>Genomic analysis of the causative agents of coccidiosis in chickens.</title>
        <authorList>
            <person name="Reid A.J."/>
            <person name="Blake D."/>
            <person name="Billington K."/>
            <person name="Browne H."/>
            <person name="Dunn M."/>
            <person name="Hung S."/>
            <person name="Kawahara F."/>
            <person name="Miranda-Saavedra D."/>
            <person name="Mourier T."/>
            <person name="Nagra H."/>
            <person name="Otto T.D."/>
            <person name="Rawlings N."/>
            <person name="Sanchez A."/>
            <person name="Sanders M."/>
            <person name="Subramaniam C."/>
            <person name="Tay Y."/>
            <person name="Dear P."/>
            <person name="Doerig C."/>
            <person name="Gruber A."/>
            <person name="Parkinson J."/>
            <person name="Shirley M."/>
            <person name="Wan K.L."/>
            <person name="Berriman M."/>
            <person name="Tomley F."/>
            <person name="Pain A."/>
        </authorList>
    </citation>
    <scope>NUCLEOTIDE SEQUENCE [LARGE SCALE GENOMIC DNA]</scope>
    <source>
        <strain evidence="2">Houghton</strain>
    </source>
</reference>
<dbReference type="Proteomes" id="UP000030744">
    <property type="component" value="Unassembled WGS sequence"/>
</dbReference>
<dbReference type="VEuPathDB" id="ToxoDB:EMH_0074580"/>
<feature type="compositionally biased region" description="Polar residues" evidence="1">
    <location>
        <begin position="1"/>
        <end position="16"/>
    </location>
</feature>
<evidence type="ECO:0000313" key="3">
    <source>
        <dbReference type="Proteomes" id="UP000030744"/>
    </source>
</evidence>
<evidence type="ECO:0000313" key="2">
    <source>
        <dbReference type="EMBL" id="CDJ36280.1"/>
    </source>
</evidence>
<accession>U6KE27</accession>
<dbReference type="OrthoDB" id="445338at2759"/>
<dbReference type="RefSeq" id="XP_037878569.1">
    <property type="nucleotide sequence ID" value="XM_038022715.1"/>
</dbReference>